<dbReference type="AlphaFoldDB" id="A0A0G4P1V4"/>
<accession>A0A0G4P1V4</accession>
<sequence>MAVIAPYADVHKDPQGPGDARPTALQVVKDAGLVGKMKDQGKSWKPFTQYRLCLTLFF</sequence>
<evidence type="ECO:0000313" key="1">
    <source>
        <dbReference type="EMBL" id="CRL20300.1"/>
    </source>
</evidence>
<protein>
    <submittedName>
        <fullName evidence="1">Str. FM013</fullName>
    </submittedName>
</protein>
<name>A0A0G4P1V4_PENC3</name>
<gene>
    <name evidence="1" type="ORF">PCAMFM013_S004g000240</name>
</gene>
<evidence type="ECO:0000313" key="2">
    <source>
        <dbReference type="Proteomes" id="UP000053732"/>
    </source>
</evidence>
<keyword evidence="2" id="KW-1185">Reference proteome</keyword>
<dbReference type="EMBL" id="HG793137">
    <property type="protein sequence ID" value="CRL20300.1"/>
    <property type="molecule type" value="Genomic_DNA"/>
</dbReference>
<organism evidence="1 2">
    <name type="scientific">Penicillium camemberti (strain FM 013)</name>
    <dbReference type="NCBI Taxonomy" id="1429867"/>
    <lineage>
        <taxon>Eukaryota</taxon>
        <taxon>Fungi</taxon>
        <taxon>Dikarya</taxon>
        <taxon>Ascomycota</taxon>
        <taxon>Pezizomycotina</taxon>
        <taxon>Eurotiomycetes</taxon>
        <taxon>Eurotiomycetidae</taxon>
        <taxon>Eurotiales</taxon>
        <taxon>Aspergillaceae</taxon>
        <taxon>Penicillium</taxon>
    </lineage>
</organism>
<dbReference type="Proteomes" id="UP000053732">
    <property type="component" value="Unassembled WGS sequence"/>
</dbReference>
<proteinExistence type="predicted"/>
<reference evidence="1 2" key="1">
    <citation type="journal article" date="2014" name="Nat. Commun.">
        <title>Multiple recent horizontal transfers of a large genomic region in cheese making fungi.</title>
        <authorList>
            <person name="Cheeseman K."/>
            <person name="Ropars J."/>
            <person name="Renault P."/>
            <person name="Dupont J."/>
            <person name="Gouzy J."/>
            <person name="Branca A."/>
            <person name="Abraham A.L."/>
            <person name="Ceppi M."/>
            <person name="Conseiller E."/>
            <person name="Debuchy R."/>
            <person name="Malagnac F."/>
            <person name="Goarin A."/>
            <person name="Silar P."/>
            <person name="Lacoste S."/>
            <person name="Sallet E."/>
            <person name="Bensimon A."/>
            <person name="Giraud T."/>
            <person name="Brygoo Y."/>
        </authorList>
    </citation>
    <scope>NUCLEOTIDE SEQUENCE [LARGE SCALE GENOMIC DNA]</scope>
    <source>
        <strain evidence="2">FM 013</strain>
    </source>
</reference>